<name>A0AAV2QKJ9_MEGNR</name>
<sequence>TTILNHLYYLDGLLKKNKVTQHVHTVWARKHVAASKEEFFQMMSSEVNSSTPLRIVVVRPPLERLHSAYKDKFGGGAPKKYTGDFKSYLRTSKGLGLKVRGRNSISVTQFLMIVTTF</sequence>
<proteinExistence type="predicted"/>
<dbReference type="EMBL" id="CAXKWB010007193">
    <property type="protein sequence ID" value="CAL4086007.1"/>
    <property type="molecule type" value="Genomic_DNA"/>
</dbReference>
<accession>A0AAV2QKJ9</accession>
<evidence type="ECO:0000313" key="2">
    <source>
        <dbReference type="Proteomes" id="UP001497623"/>
    </source>
</evidence>
<reference evidence="1 2" key="1">
    <citation type="submission" date="2024-05" db="EMBL/GenBank/DDBJ databases">
        <authorList>
            <person name="Wallberg A."/>
        </authorList>
    </citation>
    <scope>NUCLEOTIDE SEQUENCE [LARGE SCALE GENOMIC DNA]</scope>
</reference>
<feature type="non-terminal residue" evidence="1">
    <location>
        <position position="117"/>
    </location>
</feature>
<comment type="caution">
    <text evidence="1">The sequence shown here is derived from an EMBL/GenBank/DDBJ whole genome shotgun (WGS) entry which is preliminary data.</text>
</comment>
<feature type="non-terminal residue" evidence="1">
    <location>
        <position position="1"/>
    </location>
</feature>
<dbReference type="Pfam" id="PF03567">
    <property type="entry name" value="Sulfotransfer_2"/>
    <property type="match status" value="1"/>
</dbReference>
<dbReference type="AlphaFoldDB" id="A0AAV2QKJ9"/>
<dbReference type="Proteomes" id="UP001497623">
    <property type="component" value="Unassembled WGS sequence"/>
</dbReference>
<evidence type="ECO:0000313" key="1">
    <source>
        <dbReference type="EMBL" id="CAL4086007.1"/>
    </source>
</evidence>
<gene>
    <name evidence="1" type="ORF">MNOR_LOCUS12881</name>
</gene>
<dbReference type="GO" id="GO:0008146">
    <property type="term" value="F:sulfotransferase activity"/>
    <property type="evidence" value="ECO:0007669"/>
    <property type="project" value="InterPro"/>
</dbReference>
<organism evidence="1 2">
    <name type="scientific">Meganyctiphanes norvegica</name>
    <name type="common">Northern krill</name>
    <name type="synonym">Thysanopoda norvegica</name>
    <dbReference type="NCBI Taxonomy" id="48144"/>
    <lineage>
        <taxon>Eukaryota</taxon>
        <taxon>Metazoa</taxon>
        <taxon>Ecdysozoa</taxon>
        <taxon>Arthropoda</taxon>
        <taxon>Crustacea</taxon>
        <taxon>Multicrustacea</taxon>
        <taxon>Malacostraca</taxon>
        <taxon>Eumalacostraca</taxon>
        <taxon>Eucarida</taxon>
        <taxon>Euphausiacea</taxon>
        <taxon>Euphausiidae</taxon>
        <taxon>Meganyctiphanes</taxon>
    </lineage>
</organism>
<protein>
    <submittedName>
        <fullName evidence="1">Uncharacterized protein</fullName>
    </submittedName>
</protein>
<dbReference type="InterPro" id="IPR005331">
    <property type="entry name" value="Sulfotransferase"/>
</dbReference>
<keyword evidence="2" id="KW-1185">Reference proteome</keyword>
<dbReference type="GO" id="GO:0016020">
    <property type="term" value="C:membrane"/>
    <property type="evidence" value="ECO:0007669"/>
    <property type="project" value="InterPro"/>
</dbReference>